<sequence>SPLPDTKVKKDNLRRERPLASIPSTIPSVPASPRSIIITTPPLEDHDLSQPSSSSQVYEINMISVATRAQKNNEKVKESTHASSLSPSSIPIAPPPKVVIRGPAYPVSNGVAHRAMIKQLHQSP</sequence>
<evidence type="ECO:0000313" key="2">
    <source>
        <dbReference type="EMBL" id="KAH9324186.1"/>
    </source>
</evidence>
<proteinExistence type="predicted"/>
<dbReference type="Proteomes" id="UP000824469">
    <property type="component" value="Unassembled WGS sequence"/>
</dbReference>
<gene>
    <name evidence="2" type="ORF">KI387_004364</name>
</gene>
<name>A0AA38LHT1_TAXCH</name>
<accession>A0AA38LHT1</accession>
<feature type="non-terminal residue" evidence="2">
    <location>
        <position position="124"/>
    </location>
</feature>
<evidence type="ECO:0000256" key="1">
    <source>
        <dbReference type="SAM" id="MobiDB-lite"/>
    </source>
</evidence>
<organism evidence="2 3">
    <name type="scientific">Taxus chinensis</name>
    <name type="common">Chinese yew</name>
    <name type="synonym">Taxus wallichiana var. chinensis</name>
    <dbReference type="NCBI Taxonomy" id="29808"/>
    <lineage>
        <taxon>Eukaryota</taxon>
        <taxon>Viridiplantae</taxon>
        <taxon>Streptophyta</taxon>
        <taxon>Embryophyta</taxon>
        <taxon>Tracheophyta</taxon>
        <taxon>Spermatophyta</taxon>
        <taxon>Pinopsida</taxon>
        <taxon>Pinidae</taxon>
        <taxon>Conifers II</taxon>
        <taxon>Cupressales</taxon>
        <taxon>Taxaceae</taxon>
        <taxon>Taxus</taxon>
    </lineage>
</organism>
<protein>
    <submittedName>
        <fullName evidence="2">Uncharacterized protein</fullName>
    </submittedName>
</protein>
<dbReference type="EMBL" id="JAHRHJ020000002">
    <property type="protein sequence ID" value="KAH9324186.1"/>
    <property type="molecule type" value="Genomic_DNA"/>
</dbReference>
<feature type="region of interest" description="Disordered" evidence="1">
    <location>
        <begin position="70"/>
        <end position="95"/>
    </location>
</feature>
<comment type="caution">
    <text evidence="2">The sequence shown here is derived from an EMBL/GenBank/DDBJ whole genome shotgun (WGS) entry which is preliminary data.</text>
</comment>
<feature type="non-terminal residue" evidence="2">
    <location>
        <position position="1"/>
    </location>
</feature>
<dbReference type="AlphaFoldDB" id="A0AA38LHT1"/>
<reference evidence="2 3" key="1">
    <citation type="journal article" date="2021" name="Nat. Plants">
        <title>The Taxus genome provides insights into paclitaxel biosynthesis.</title>
        <authorList>
            <person name="Xiong X."/>
            <person name="Gou J."/>
            <person name="Liao Q."/>
            <person name="Li Y."/>
            <person name="Zhou Q."/>
            <person name="Bi G."/>
            <person name="Li C."/>
            <person name="Du R."/>
            <person name="Wang X."/>
            <person name="Sun T."/>
            <person name="Guo L."/>
            <person name="Liang H."/>
            <person name="Lu P."/>
            <person name="Wu Y."/>
            <person name="Zhang Z."/>
            <person name="Ro D.K."/>
            <person name="Shang Y."/>
            <person name="Huang S."/>
            <person name="Yan J."/>
        </authorList>
    </citation>
    <scope>NUCLEOTIDE SEQUENCE [LARGE SCALE GENOMIC DNA]</scope>
    <source>
        <strain evidence="2">Ta-2019</strain>
    </source>
</reference>
<feature type="compositionally biased region" description="Basic and acidic residues" evidence="1">
    <location>
        <begin position="1"/>
        <end position="18"/>
    </location>
</feature>
<feature type="compositionally biased region" description="Basic and acidic residues" evidence="1">
    <location>
        <begin position="71"/>
        <end position="80"/>
    </location>
</feature>
<feature type="region of interest" description="Disordered" evidence="1">
    <location>
        <begin position="1"/>
        <end position="33"/>
    </location>
</feature>
<keyword evidence="3" id="KW-1185">Reference proteome</keyword>
<feature type="compositionally biased region" description="Low complexity" evidence="1">
    <location>
        <begin position="82"/>
        <end position="91"/>
    </location>
</feature>
<evidence type="ECO:0000313" key="3">
    <source>
        <dbReference type="Proteomes" id="UP000824469"/>
    </source>
</evidence>